<organism evidence="1">
    <name type="scientific">Blackfly microvirus SF02</name>
    <dbReference type="NCBI Taxonomy" id="2576452"/>
    <lineage>
        <taxon>Viruses</taxon>
        <taxon>Monodnaviria</taxon>
        <taxon>Sangervirae</taxon>
        <taxon>Phixviricota</taxon>
        <taxon>Malgrandaviricetes</taxon>
        <taxon>Petitvirales</taxon>
        <taxon>Microviridae</taxon>
        <taxon>Microvirus</taxon>
    </lineage>
</organism>
<dbReference type="Pfam" id="PF09675">
    <property type="entry name" value="Chlamy_scaf"/>
    <property type="match status" value="1"/>
</dbReference>
<dbReference type="EMBL" id="MK249161">
    <property type="protein sequence ID" value="QCQ84753.1"/>
    <property type="molecule type" value="Genomic_DNA"/>
</dbReference>
<name>A0A4V1F5E2_9VIRU</name>
<proteinExistence type="predicted"/>
<protein>
    <submittedName>
        <fullName evidence="1">Internal scaffolding protein</fullName>
    </submittedName>
</protein>
<evidence type="ECO:0000313" key="1">
    <source>
        <dbReference type="EMBL" id="QCQ84753.1"/>
    </source>
</evidence>
<dbReference type="Proteomes" id="UP000323036">
    <property type="component" value="Segment"/>
</dbReference>
<sequence>MHKQGCNADGELLRDVYVEHDPVDLRCPDDGVTRQEFKDECDINVLMANYERNGVLNFFNPGQPQFLDVSAVPDLQTALAYMDTAQAAFMSLPASTRREFDQDPLKFVEFAENPANLSRMREWGLAPPAEAAAAISEVVPVPPTAKPATA</sequence>
<dbReference type="InterPro" id="IPR014131">
    <property type="entry name" value="Chlamydia_phage_Vp3"/>
</dbReference>
<reference evidence="1" key="1">
    <citation type="submission" date="2018-12" db="EMBL/GenBank/DDBJ databases">
        <title>Singled stranded DNA viruses identified in blackflies (Austrosimulium ungulatum) sampled in New Zealand.</title>
        <authorList>
            <person name="Kraberger S."/>
            <person name="Fontenele R.S."/>
            <person name="Schmidlin K."/>
            <person name="Walters M."/>
            <person name="Varsani A."/>
        </authorList>
    </citation>
    <scope>NUCLEOTIDE SEQUENCE [LARGE SCALE GENOMIC DNA]</scope>
    <source>
        <strain evidence="1">074</strain>
    </source>
</reference>
<accession>A0A4V1F5E2</accession>